<feature type="compositionally biased region" description="Polar residues" evidence="7">
    <location>
        <begin position="12"/>
        <end position="22"/>
    </location>
</feature>
<sequence length="975" mass="99640">MGSSPVPAVTSHAANIQNGDTNTNASVIGIPNHTNNTVMDAQTSVGGVAIATADSAAKVSGQMPAAAQSVPGYHTTSTSQVQISTQQAVQGQGQVPGNIQVANTNTYTQETTPGQHTAFAQVSSATTSAAKIASHQSPTLSATEPTPSTEPGAKGVEVSSALQQGQTQTRGTVNSTLSTQLPMHTTLQMQAQAHMTTYQSQQPQQTTHTPPQTYTQPQPQQQQPQSSIPSQPVQQNQATTQGQVQTHSYTQQQQQGPPPQAQGIQPVQSQNAIYTYQGKQARVSPLAPPQTFAQPQANTYTQAQPTAYTPTQPQAYTQQPMNTYVQPQAKSSTPTMQAQSHMQPQTHVQTQTQAFTPTSTSTQANVSPQVQAQGLVKTGGGPVPASHTNVTSNMSVKGSANTAGNTGVTSNRPSNASSTSMPAQSPYMHTNMGTSSPTPTTNTNQGNASPIPNTTGAYAYTTAPTLNAPGAGPNATTTYKPTPGSNAGSPTVGATSRMSASTASGASPGTVTCMGTVLMKGVSPMSGAATQANASVNGTNGTAPFPMATSPAPASTMTGGVGRASGSGGVPPLYAASNTFTQTAGGNANTTANTTNTNTYTQKNTTYAPSNTYAQATTPAGAPAGTLTYAQNTVQAKTVPNSGQTGATLGARVKDEPMAKPLSAQELAAQSLASAGYGTSTLNTNTGAGVGTNQRSTASPGPQNTTMSTTYTTGATTASSSAYGSIPPVTAAPTHPTQAYTYTTTSTSTVPGTSTSANTNMNTDTHMNSNTIPSLNTPIGSPTALNQGMKMGGSSTSANGGYTKPNVIPTSANGAKPSYPAGPKLGPTTSTSSMMTTAVGMESDVEIPGENKEVRRAHHNALERKRRDHIKESFTSLRDQVPQLNGEKSSRAAILNSARDYITVLKGTNGQVEAEVDSLTKENMSLLDQIRALEAAIGPAAEPVYPGGPNCHTTEASPYAFQGLNGPVLNQGGLP</sequence>
<reference evidence="9 10" key="1">
    <citation type="submission" date="2011-02" db="EMBL/GenBank/DDBJ databases">
        <title>The Genome Sequence of Sphaeroforma arctica JP610.</title>
        <authorList>
            <consortium name="The Broad Institute Genome Sequencing Platform"/>
            <person name="Russ C."/>
            <person name="Cuomo C."/>
            <person name="Young S.K."/>
            <person name="Zeng Q."/>
            <person name="Gargeya S."/>
            <person name="Alvarado L."/>
            <person name="Berlin A."/>
            <person name="Chapman S.B."/>
            <person name="Chen Z."/>
            <person name="Freedman E."/>
            <person name="Gellesch M."/>
            <person name="Goldberg J."/>
            <person name="Griggs A."/>
            <person name="Gujja S."/>
            <person name="Heilman E."/>
            <person name="Heiman D."/>
            <person name="Howarth C."/>
            <person name="Mehta T."/>
            <person name="Neiman D."/>
            <person name="Pearson M."/>
            <person name="Roberts A."/>
            <person name="Saif S."/>
            <person name="Shea T."/>
            <person name="Shenoy N."/>
            <person name="Sisk P."/>
            <person name="Stolte C."/>
            <person name="Sykes S."/>
            <person name="White J."/>
            <person name="Yandava C."/>
            <person name="Burger G."/>
            <person name="Gray M.W."/>
            <person name="Holland P.W.H."/>
            <person name="King N."/>
            <person name="Lang F.B.F."/>
            <person name="Roger A.J."/>
            <person name="Ruiz-Trillo I."/>
            <person name="Haas B."/>
            <person name="Nusbaum C."/>
            <person name="Birren B."/>
        </authorList>
    </citation>
    <scope>NUCLEOTIDE SEQUENCE [LARGE SCALE GENOMIC DNA]</scope>
    <source>
        <strain evidence="9 10">JP610</strain>
    </source>
</reference>
<feature type="compositionally biased region" description="Polar residues" evidence="7">
    <location>
        <begin position="474"/>
        <end position="498"/>
    </location>
</feature>
<dbReference type="InterPro" id="IPR036638">
    <property type="entry name" value="HLH_DNA-bd_sf"/>
</dbReference>
<organism evidence="9 10">
    <name type="scientific">Sphaeroforma arctica JP610</name>
    <dbReference type="NCBI Taxonomy" id="667725"/>
    <lineage>
        <taxon>Eukaryota</taxon>
        <taxon>Ichthyosporea</taxon>
        <taxon>Ichthyophonida</taxon>
        <taxon>Sphaeroforma</taxon>
    </lineage>
</organism>
<accession>A0A0L0FNE5</accession>
<evidence type="ECO:0000256" key="5">
    <source>
        <dbReference type="ARBA" id="ARBA00023242"/>
    </source>
</evidence>
<keyword evidence="6" id="KW-0175">Coiled coil</keyword>
<dbReference type="SMART" id="SM00353">
    <property type="entry name" value="HLH"/>
    <property type="match status" value="1"/>
</dbReference>
<feature type="region of interest" description="Disordered" evidence="7">
    <location>
        <begin position="192"/>
        <end position="266"/>
    </location>
</feature>
<feature type="coiled-coil region" evidence="6">
    <location>
        <begin position="909"/>
        <end position="936"/>
    </location>
</feature>
<dbReference type="Proteomes" id="UP000054560">
    <property type="component" value="Unassembled WGS sequence"/>
</dbReference>
<dbReference type="PANTHER" id="PTHR10328:SF3">
    <property type="entry name" value="PROTEIN MAX"/>
    <property type="match status" value="1"/>
</dbReference>
<dbReference type="AlphaFoldDB" id="A0A0L0FNE5"/>
<dbReference type="GeneID" id="25909742"/>
<feature type="region of interest" description="Disordered" evidence="7">
    <location>
        <begin position="129"/>
        <end position="172"/>
    </location>
</feature>
<keyword evidence="2" id="KW-0238">DNA-binding</keyword>
<feature type="compositionally biased region" description="Low complexity" evidence="7">
    <location>
        <begin position="196"/>
        <end position="266"/>
    </location>
</feature>
<keyword evidence="5" id="KW-0539">Nucleus</keyword>
<evidence type="ECO:0000256" key="1">
    <source>
        <dbReference type="ARBA" id="ARBA00023015"/>
    </source>
</evidence>
<evidence type="ECO:0000256" key="4">
    <source>
        <dbReference type="ARBA" id="ARBA00023163"/>
    </source>
</evidence>
<feature type="compositionally biased region" description="Polar residues" evidence="7">
    <location>
        <begin position="684"/>
        <end position="704"/>
    </location>
</feature>
<dbReference type="SUPFAM" id="SSF47459">
    <property type="entry name" value="HLH, helix-loop-helix DNA-binding domain"/>
    <property type="match status" value="1"/>
</dbReference>
<dbReference type="GO" id="GO:0046983">
    <property type="term" value="F:protein dimerization activity"/>
    <property type="evidence" value="ECO:0007669"/>
    <property type="project" value="InterPro"/>
</dbReference>
<evidence type="ECO:0000256" key="6">
    <source>
        <dbReference type="SAM" id="Coils"/>
    </source>
</evidence>
<feature type="region of interest" description="Disordered" evidence="7">
    <location>
        <begin position="1"/>
        <end position="22"/>
    </location>
</feature>
<proteinExistence type="predicted"/>
<dbReference type="eggNOG" id="KOG2483">
    <property type="taxonomic scope" value="Eukaryota"/>
</dbReference>
<dbReference type="OrthoDB" id="8964853at2759"/>
<dbReference type="FunFam" id="4.10.280.10:FF:000019">
    <property type="entry name" value="Myc proto-oncogene protein"/>
    <property type="match status" value="1"/>
</dbReference>
<evidence type="ECO:0000256" key="3">
    <source>
        <dbReference type="ARBA" id="ARBA00023159"/>
    </source>
</evidence>
<evidence type="ECO:0000313" key="9">
    <source>
        <dbReference type="EMBL" id="KNC78325.1"/>
    </source>
</evidence>
<dbReference type="STRING" id="667725.A0A0L0FNE5"/>
<keyword evidence="10" id="KW-1185">Reference proteome</keyword>
<feature type="compositionally biased region" description="Polar residues" evidence="7">
    <location>
        <begin position="135"/>
        <end position="149"/>
    </location>
</feature>
<dbReference type="Gene3D" id="4.10.280.10">
    <property type="entry name" value="Helix-loop-helix DNA-binding domain"/>
    <property type="match status" value="1"/>
</dbReference>
<keyword evidence="4" id="KW-0804">Transcription</keyword>
<feature type="compositionally biased region" description="Polar residues" evidence="7">
    <location>
        <begin position="160"/>
        <end position="172"/>
    </location>
</feature>
<feature type="compositionally biased region" description="Low complexity" evidence="7">
    <location>
        <begin position="454"/>
        <end position="465"/>
    </location>
</feature>
<dbReference type="GO" id="GO:0090575">
    <property type="term" value="C:RNA polymerase II transcription regulator complex"/>
    <property type="evidence" value="ECO:0007669"/>
    <property type="project" value="TreeGrafter"/>
</dbReference>
<dbReference type="PANTHER" id="PTHR10328">
    <property type="entry name" value="PROTEIN MAX MYC-ASSOCIATED FACTOR X"/>
    <property type="match status" value="1"/>
</dbReference>
<protein>
    <recommendedName>
        <fullName evidence="8">BHLH domain-containing protein</fullName>
    </recommendedName>
</protein>
<gene>
    <name evidence="9" type="ORF">SARC_09238</name>
</gene>
<evidence type="ECO:0000256" key="2">
    <source>
        <dbReference type="ARBA" id="ARBA00023125"/>
    </source>
</evidence>
<dbReference type="PROSITE" id="PS50888">
    <property type="entry name" value="BHLH"/>
    <property type="match status" value="1"/>
</dbReference>
<dbReference type="GO" id="GO:0045944">
    <property type="term" value="P:positive regulation of transcription by RNA polymerase II"/>
    <property type="evidence" value="ECO:0007669"/>
    <property type="project" value="TreeGrafter"/>
</dbReference>
<evidence type="ECO:0000256" key="7">
    <source>
        <dbReference type="SAM" id="MobiDB-lite"/>
    </source>
</evidence>
<dbReference type="InterPro" id="IPR011598">
    <property type="entry name" value="bHLH_dom"/>
</dbReference>
<dbReference type="GO" id="GO:0003677">
    <property type="term" value="F:DNA binding"/>
    <property type="evidence" value="ECO:0007669"/>
    <property type="project" value="UniProtKB-KW"/>
</dbReference>
<evidence type="ECO:0000259" key="8">
    <source>
        <dbReference type="PROSITE" id="PS50888"/>
    </source>
</evidence>
<keyword evidence="3" id="KW-0010">Activator</keyword>
<keyword evidence="1" id="KW-0805">Transcription regulation</keyword>
<feature type="compositionally biased region" description="Polar residues" evidence="7">
    <location>
        <begin position="386"/>
        <end position="433"/>
    </location>
</feature>
<feature type="region of interest" description="Disordered" evidence="7">
    <location>
        <begin position="326"/>
        <end position="509"/>
    </location>
</feature>
<dbReference type="CDD" id="cd11406">
    <property type="entry name" value="bHLHzip_Max"/>
    <property type="match status" value="1"/>
</dbReference>
<feature type="compositionally biased region" description="Low complexity" evidence="7">
    <location>
        <begin position="434"/>
        <end position="444"/>
    </location>
</feature>
<feature type="compositionally biased region" description="Low complexity" evidence="7">
    <location>
        <begin position="499"/>
        <end position="509"/>
    </location>
</feature>
<dbReference type="Pfam" id="PF00010">
    <property type="entry name" value="HLH"/>
    <property type="match status" value="1"/>
</dbReference>
<evidence type="ECO:0000313" key="10">
    <source>
        <dbReference type="Proteomes" id="UP000054560"/>
    </source>
</evidence>
<dbReference type="RefSeq" id="XP_014152227.1">
    <property type="nucleotide sequence ID" value="XM_014296752.1"/>
</dbReference>
<feature type="compositionally biased region" description="Polar residues" evidence="7">
    <location>
        <begin position="326"/>
        <end position="372"/>
    </location>
</feature>
<feature type="domain" description="BHLH" evidence="8">
    <location>
        <begin position="854"/>
        <end position="905"/>
    </location>
</feature>
<dbReference type="GO" id="GO:0003700">
    <property type="term" value="F:DNA-binding transcription factor activity"/>
    <property type="evidence" value="ECO:0007669"/>
    <property type="project" value="TreeGrafter"/>
</dbReference>
<dbReference type="EMBL" id="KQ242511">
    <property type="protein sequence ID" value="KNC78325.1"/>
    <property type="molecule type" value="Genomic_DNA"/>
</dbReference>
<feature type="region of interest" description="Disordered" evidence="7">
    <location>
        <begin position="684"/>
        <end position="712"/>
    </location>
</feature>
<name>A0A0L0FNE5_9EUKA</name>